<dbReference type="CDD" id="cd00082">
    <property type="entry name" value="HisKA"/>
    <property type="match status" value="1"/>
</dbReference>
<dbReference type="PANTHER" id="PTHR43065:SF10">
    <property type="entry name" value="PEROXIDE STRESS-ACTIVATED HISTIDINE KINASE MAK3"/>
    <property type="match status" value="1"/>
</dbReference>
<dbReference type="Gene3D" id="3.30.450.20">
    <property type="entry name" value="PAS domain"/>
    <property type="match status" value="2"/>
</dbReference>
<feature type="domain" description="Histidine kinase" evidence="9">
    <location>
        <begin position="292"/>
        <end position="506"/>
    </location>
</feature>
<proteinExistence type="predicted"/>
<evidence type="ECO:0000256" key="5">
    <source>
        <dbReference type="ARBA" id="ARBA00022741"/>
    </source>
</evidence>
<keyword evidence="5" id="KW-0547">Nucleotide-binding</keyword>
<accession>A0A317EGJ1</accession>
<dbReference type="OrthoDB" id="226486at2"/>
<name>A0A317EGJ1_9PROT</name>
<dbReference type="InterPro" id="IPR036890">
    <property type="entry name" value="HATPase_C_sf"/>
</dbReference>
<dbReference type="SMART" id="SM00388">
    <property type="entry name" value="HisKA"/>
    <property type="match status" value="1"/>
</dbReference>
<organism evidence="11 12">
    <name type="scientific">Zavarzinia aquatilis</name>
    <dbReference type="NCBI Taxonomy" id="2211142"/>
    <lineage>
        <taxon>Bacteria</taxon>
        <taxon>Pseudomonadati</taxon>
        <taxon>Pseudomonadota</taxon>
        <taxon>Alphaproteobacteria</taxon>
        <taxon>Rhodospirillales</taxon>
        <taxon>Zavarziniaceae</taxon>
        <taxon>Zavarzinia</taxon>
    </lineage>
</organism>
<dbReference type="GO" id="GO:0005524">
    <property type="term" value="F:ATP binding"/>
    <property type="evidence" value="ECO:0007669"/>
    <property type="project" value="UniProtKB-KW"/>
</dbReference>
<comment type="catalytic activity">
    <reaction evidence="1">
        <text>ATP + protein L-histidine = ADP + protein N-phospho-L-histidine.</text>
        <dbReference type="EC" id="2.7.13.3"/>
    </reaction>
</comment>
<dbReference type="EMBL" id="QGLE01000002">
    <property type="protein sequence ID" value="PWR25210.1"/>
    <property type="molecule type" value="Genomic_DNA"/>
</dbReference>
<gene>
    <name evidence="11" type="ORF">DKG74_05470</name>
</gene>
<dbReference type="PROSITE" id="PS50109">
    <property type="entry name" value="HIS_KIN"/>
    <property type="match status" value="1"/>
</dbReference>
<keyword evidence="3" id="KW-0597">Phosphoprotein</keyword>
<dbReference type="SMART" id="SM00086">
    <property type="entry name" value="PAC"/>
    <property type="match status" value="2"/>
</dbReference>
<dbReference type="SMART" id="SM00387">
    <property type="entry name" value="HATPase_c"/>
    <property type="match status" value="1"/>
</dbReference>
<feature type="domain" description="PAS" evidence="10">
    <location>
        <begin position="17"/>
        <end position="91"/>
    </location>
</feature>
<dbReference type="InterPro" id="IPR003594">
    <property type="entry name" value="HATPase_dom"/>
</dbReference>
<dbReference type="NCBIfam" id="TIGR00229">
    <property type="entry name" value="sensory_box"/>
    <property type="match status" value="2"/>
</dbReference>
<comment type="caution">
    <text evidence="11">The sequence shown here is derived from an EMBL/GenBank/DDBJ whole genome shotgun (WGS) entry which is preliminary data.</text>
</comment>
<evidence type="ECO:0000256" key="1">
    <source>
        <dbReference type="ARBA" id="ARBA00000085"/>
    </source>
</evidence>
<evidence type="ECO:0000256" key="6">
    <source>
        <dbReference type="ARBA" id="ARBA00022777"/>
    </source>
</evidence>
<evidence type="ECO:0000313" key="12">
    <source>
        <dbReference type="Proteomes" id="UP000245461"/>
    </source>
</evidence>
<evidence type="ECO:0000259" key="10">
    <source>
        <dbReference type="PROSITE" id="PS50112"/>
    </source>
</evidence>
<dbReference type="InterPro" id="IPR004358">
    <property type="entry name" value="Sig_transdc_His_kin-like_C"/>
</dbReference>
<feature type="domain" description="PAS" evidence="10">
    <location>
        <begin position="144"/>
        <end position="214"/>
    </location>
</feature>
<dbReference type="InterPro" id="IPR035965">
    <property type="entry name" value="PAS-like_dom_sf"/>
</dbReference>
<dbReference type="InterPro" id="IPR001610">
    <property type="entry name" value="PAC"/>
</dbReference>
<evidence type="ECO:0000259" key="9">
    <source>
        <dbReference type="PROSITE" id="PS50109"/>
    </source>
</evidence>
<dbReference type="InterPro" id="IPR000014">
    <property type="entry name" value="PAS"/>
</dbReference>
<evidence type="ECO:0000256" key="3">
    <source>
        <dbReference type="ARBA" id="ARBA00022553"/>
    </source>
</evidence>
<dbReference type="PRINTS" id="PR00344">
    <property type="entry name" value="BCTRLSENSOR"/>
</dbReference>
<evidence type="ECO:0000313" key="11">
    <source>
        <dbReference type="EMBL" id="PWR25210.1"/>
    </source>
</evidence>
<keyword evidence="7" id="KW-0067">ATP-binding</keyword>
<protein>
    <recommendedName>
        <fullName evidence="2">histidine kinase</fullName>
        <ecNumber evidence="2">2.7.13.3</ecNumber>
    </recommendedName>
</protein>
<dbReference type="PROSITE" id="PS50112">
    <property type="entry name" value="PAS"/>
    <property type="match status" value="2"/>
</dbReference>
<dbReference type="CDD" id="cd00130">
    <property type="entry name" value="PAS"/>
    <property type="match status" value="2"/>
</dbReference>
<keyword evidence="8" id="KW-0902">Two-component regulatory system</keyword>
<dbReference type="InterPro" id="IPR036097">
    <property type="entry name" value="HisK_dim/P_sf"/>
</dbReference>
<dbReference type="SUPFAM" id="SSF47384">
    <property type="entry name" value="Homodimeric domain of signal transducing histidine kinase"/>
    <property type="match status" value="1"/>
</dbReference>
<dbReference type="InterPro" id="IPR013656">
    <property type="entry name" value="PAS_4"/>
</dbReference>
<evidence type="ECO:0000256" key="2">
    <source>
        <dbReference type="ARBA" id="ARBA00012438"/>
    </source>
</evidence>
<dbReference type="SUPFAM" id="SSF55874">
    <property type="entry name" value="ATPase domain of HSP90 chaperone/DNA topoisomerase II/histidine kinase"/>
    <property type="match status" value="1"/>
</dbReference>
<dbReference type="SMART" id="SM00091">
    <property type="entry name" value="PAS"/>
    <property type="match status" value="2"/>
</dbReference>
<dbReference type="Gene3D" id="3.30.565.10">
    <property type="entry name" value="Histidine kinase-like ATPase, C-terminal domain"/>
    <property type="match status" value="1"/>
</dbReference>
<keyword evidence="4" id="KW-0808">Transferase</keyword>
<evidence type="ECO:0000256" key="8">
    <source>
        <dbReference type="ARBA" id="ARBA00023012"/>
    </source>
</evidence>
<dbReference type="InterPro" id="IPR003661">
    <property type="entry name" value="HisK_dim/P_dom"/>
</dbReference>
<sequence>MLGFVRPRGPKAMTELSPSHYRTAFEYASDAIFLHDPDDGHIIEANQTSERLTGFSRAELLNQTVAAISPPRPAFSIEEAQRRIRRATEEGGYTFEWVCIHRSGGEYPVEVNLKLITVEGRRLVLALFRDIRERKLYEDRLIAREAHFRRLIQHSSDGIAIVNHNGRLRYVSPSISTVLGYDERRATGRNVLHYIHPEDIDRLRQLLRREATGCGEAEVAHHVTYRILHRDGHWRHHEATCKNLLAAPDIQGVLINYRDVTERIEAELRARERERELEHVARCRSMGELASALAHELNQPFAAIGNYVGGCIHRLESGRFDRDETLDALRLASAQADRAGRIMVSMRNFTRRSDPTRAMADVNAMVRDVAPFIDLKAAREGVRVVYRLSPRPLETLADPILIAQVILNIAFNGIEAMAETPAERRSLVIATDHLPRAVRISIEDRGHGLPKMNPDKIFDAFYTTKKQGLGIGLTLCRTIVDSHQGHMWVTSGNGGTLFHVALPVGTPEEGTA</sequence>
<dbReference type="Pfam" id="PF13426">
    <property type="entry name" value="PAS_9"/>
    <property type="match status" value="1"/>
</dbReference>
<dbReference type="InterPro" id="IPR005467">
    <property type="entry name" value="His_kinase_dom"/>
</dbReference>
<keyword evidence="12" id="KW-1185">Reference proteome</keyword>
<dbReference type="Pfam" id="PF08448">
    <property type="entry name" value="PAS_4"/>
    <property type="match status" value="1"/>
</dbReference>
<reference evidence="11 12" key="1">
    <citation type="submission" date="2018-05" db="EMBL/GenBank/DDBJ databases">
        <title>Zavarzinia sp. HR-AS.</title>
        <authorList>
            <person name="Lee Y."/>
            <person name="Jeon C.O."/>
        </authorList>
    </citation>
    <scope>NUCLEOTIDE SEQUENCE [LARGE SCALE GENOMIC DNA]</scope>
    <source>
        <strain evidence="11 12">HR-AS</strain>
    </source>
</reference>
<dbReference type="Pfam" id="PF02518">
    <property type="entry name" value="HATPase_c"/>
    <property type="match status" value="1"/>
</dbReference>
<dbReference type="Gene3D" id="1.10.287.130">
    <property type="match status" value="1"/>
</dbReference>
<evidence type="ECO:0000256" key="4">
    <source>
        <dbReference type="ARBA" id="ARBA00022679"/>
    </source>
</evidence>
<dbReference type="GO" id="GO:0000155">
    <property type="term" value="F:phosphorelay sensor kinase activity"/>
    <property type="evidence" value="ECO:0007669"/>
    <property type="project" value="InterPro"/>
</dbReference>
<dbReference type="Proteomes" id="UP000245461">
    <property type="component" value="Unassembled WGS sequence"/>
</dbReference>
<dbReference type="PANTHER" id="PTHR43065">
    <property type="entry name" value="SENSOR HISTIDINE KINASE"/>
    <property type="match status" value="1"/>
</dbReference>
<evidence type="ECO:0000256" key="7">
    <source>
        <dbReference type="ARBA" id="ARBA00022840"/>
    </source>
</evidence>
<keyword evidence="6" id="KW-0418">Kinase</keyword>
<dbReference type="EC" id="2.7.13.3" evidence="2"/>
<dbReference type="AlphaFoldDB" id="A0A317EGJ1"/>
<dbReference type="SUPFAM" id="SSF55785">
    <property type="entry name" value="PYP-like sensor domain (PAS domain)"/>
    <property type="match status" value="2"/>
</dbReference>